<feature type="compositionally biased region" description="Polar residues" evidence="1">
    <location>
        <begin position="100"/>
        <end position="125"/>
    </location>
</feature>
<feature type="region of interest" description="Disordered" evidence="1">
    <location>
        <begin position="99"/>
        <end position="144"/>
    </location>
</feature>
<organism evidence="2">
    <name type="scientific">Percolomonas cosmopolitus</name>
    <dbReference type="NCBI Taxonomy" id="63605"/>
    <lineage>
        <taxon>Eukaryota</taxon>
        <taxon>Discoba</taxon>
        <taxon>Heterolobosea</taxon>
        <taxon>Tetramitia</taxon>
        <taxon>Eutetramitia</taxon>
        <taxon>Percolomonadidae</taxon>
        <taxon>Percolomonas</taxon>
    </lineage>
</organism>
<proteinExistence type="predicted"/>
<dbReference type="EMBL" id="HBGD01007286">
    <property type="protein sequence ID" value="CAD9082840.1"/>
    <property type="molecule type" value="Transcribed_RNA"/>
</dbReference>
<evidence type="ECO:0000313" key="2">
    <source>
        <dbReference type="EMBL" id="CAD9082840.1"/>
    </source>
</evidence>
<reference evidence="2" key="1">
    <citation type="submission" date="2021-01" db="EMBL/GenBank/DDBJ databases">
        <authorList>
            <person name="Corre E."/>
            <person name="Pelletier E."/>
            <person name="Niang G."/>
            <person name="Scheremetjew M."/>
            <person name="Finn R."/>
            <person name="Kale V."/>
            <person name="Holt S."/>
            <person name="Cochrane G."/>
            <person name="Meng A."/>
            <person name="Brown T."/>
            <person name="Cohen L."/>
        </authorList>
    </citation>
    <scope>NUCLEOTIDE SEQUENCE</scope>
    <source>
        <strain evidence="2">WS</strain>
    </source>
</reference>
<feature type="region of interest" description="Disordered" evidence="1">
    <location>
        <begin position="1"/>
        <end position="81"/>
    </location>
</feature>
<protein>
    <submittedName>
        <fullName evidence="2">Uncharacterized protein</fullName>
    </submittedName>
</protein>
<gene>
    <name evidence="2" type="ORF">PCOS0759_LOCUS6080</name>
</gene>
<evidence type="ECO:0000256" key="1">
    <source>
        <dbReference type="SAM" id="MobiDB-lite"/>
    </source>
</evidence>
<feature type="compositionally biased region" description="Gly residues" evidence="1">
    <location>
        <begin position="130"/>
        <end position="144"/>
    </location>
</feature>
<feature type="compositionally biased region" description="Polar residues" evidence="1">
    <location>
        <begin position="1"/>
        <end position="11"/>
    </location>
</feature>
<dbReference type="AlphaFoldDB" id="A0A7S1KT57"/>
<accession>A0A7S1KT57</accession>
<sequence>MPNNNPQGINQYSSGRGGKQSGSSGNQYGSSGRSGNNQYSNRSGNDRDAERDELENEIQEIRQEFEGKTMTPHSRGVLGADSRMLKSIEKYGDSHATYEIASQNRSNAGSGKSRSNNPQGINQYTSGRSGNSGSGSSSGSGGQY</sequence>
<name>A0A7S1KT57_9EUKA</name>
<feature type="compositionally biased region" description="Low complexity" evidence="1">
    <location>
        <begin position="21"/>
        <end position="43"/>
    </location>
</feature>